<dbReference type="KEGG" id="carl:PXC00_10985"/>
<comment type="function">
    <text evidence="9">Part of the ABC transporter complex (TC 3.A.1.6.1) involved in sulfate/thiosulfate import.</text>
</comment>
<dbReference type="EMBL" id="CP135996">
    <property type="protein sequence ID" value="WOC31721.1"/>
    <property type="molecule type" value="Genomic_DNA"/>
</dbReference>
<feature type="domain" description="ABC transmembrane type-1" evidence="10">
    <location>
        <begin position="63"/>
        <end position="264"/>
    </location>
</feature>
<dbReference type="NCBIfam" id="TIGR02139">
    <property type="entry name" value="permease_CysT"/>
    <property type="match status" value="1"/>
</dbReference>
<comment type="function">
    <text evidence="8">Part of the ABC transporter complex CysAWTP (TC 3.A.1.6.1) involved in sulfate/thiosulfate import. Probably responsible for the translocation of the substrate across the membrane.</text>
</comment>
<dbReference type="PANTHER" id="PTHR30406:SF10">
    <property type="entry name" value="SULFATE TRANSPORT SYSTEM PERMEASE PROTEIN CYST"/>
    <property type="match status" value="1"/>
</dbReference>
<keyword evidence="3 9" id="KW-0813">Transport</keyword>
<evidence type="ECO:0000256" key="5">
    <source>
        <dbReference type="ARBA" id="ARBA00022989"/>
    </source>
</evidence>
<evidence type="ECO:0000256" key="2">
    <source>
        <dbReference type="ARBA" id="ARBA00011779"/>
    </source>
</evidence>
<feature type="transmembrane region" description="Helical" evidence="9">
    <location>
        <begin position="98"/>
        <end position="119"/>
    </location>
</feature>
<dbReference type="SUPFAM" id="SSF161098">
    <property type="entry name" value="MetI-like"/>
    <property type="match status" value="1"/>
</dbReference>
<keyword evidence="4 9" id="KW-0812">Transmembrane</keyword>
<keyword evidence="12" id="KW-1185">Reference proteome</keyword>
<dbReference type="InterPro" id="IPR011865">
    <property type="entry name" value="CysT_permease"/>
</dbReference>
<comment type="subunit">
    <text evidence="2">The complex is composed of two ATP-binding proteins (CysA), two transmembrane proteins (CysT and CysW) and a solute-binding protein (CysP).</text>
</comment>
<keyword evidence="5 9" id="KW-1133">Transmembrane helix</keyword>
<comment type="caution">
    <text evidence="9">Lacks conserved residue(s) required for the propagation of feature annotation.</text>
</comment>
<dbReference type="Proteomes" id="UP001300604">
    <property type="component" value="Chromosome"/>
</dbReference>
<dbReference type="NCBIfam" id="TIGR00969">
    <property type="entry name" value="3a0106s02"/>
    <property type="match status" value="1"/>
</dbReference>
<keyword evidence="6 9" id="KW-0764">Sulfate transport</keyword>
<reference evidence="11" key="1">
    <citation type="submission" date="2023-09" db="EMBL/GenBank/DDBJ databases">
        <authorList>
            <person name="Zeng C."/>
        </authorList>
    </citation>
    <scope>NUCLEOTIDE SEQUENCE</scope>
    <source>
        <strain evidence="11">ZCY20-5</strain>
    </source>
</reference>
<dbReference type="GO" id="GO:0005886">
    <property type="term" value="C:plasma membrane"/>
    <property type="evidence" value="ECO:0007669"/>
    <property type="project" value="InterPro"/>
</dbReference>
<dbReference type="Pfam" id="PF00528">
    <property type="entry name" value="BPD_transp_1"/>
    <property type="match status" value="1"/>
</dbReference>
<dbReference type="RefSeq" id="WP_275845150.1">
    <property type="nucleotide sequence ID" value="NZ_CP135996.1"/>
</dbReference>
<feature type="transmembrane region" description="Helical" evidence="9">
    <location>
        <begin position="187"/>
        <end position="208"/>
    </location>
</feature>
<dbReference type="AlphaFoldDB" id="A0AA97D7K8"/>
<dbReference type="GO" id="GO:0015419">
    <property type="term" value="F:ABC-type sulfate transporter activity"/>
    <property type="evidence" value="ECO:0007669"/>
    <property type="project" value="UniProtKB-UniRule"/>
</dbReference>
<dbReference type="InterPro" id="IPR005667">
    <property type="entry name" value="Sulph_transpt2"/>
</dbReference>
<dbReference type="PROSITE" id="PS50928">
    <property type="entry name" value="ABC_TM1"/>
    <property type="match status" value="1"/>
</dbReference>
<proteinExistence type="inferred from homology"/>
<evidence type="ECO:0000313" key="12">
    <source>
        <dbReference type="Proteomes" id="UP001300604"/>
    </source>
</evidence>
<feature type="transmembrane region" description="Helical" evidence="9">
    <location>
        <begin position="247"/>
        <end position="269"/>
    </location>
</feature>
<evidence type="ECO:0000313" key="11">
    <source>
        <dbReference type="EMBL" id="WOC31721.1"/>
    </source>
</evidence>
<protein>
    <recommendedName>
        <fullName evidence="9">Sulfate transport system permease protein CysT</fullName>
    </recommendedName>
</protein>
<evidence type="ECO:0000256" key="1">
    <source>
        <dbReference type="ARBA" id="ARBA00004141"/>
    </source>
</evidence>
<accession>A0AA97D7K8</accession>
<dbReference type="CDD" id="cd06261">
    <property type="entry name" value="TM_PBP2"/>
    <property type="match status" value="1"/>
</dbReference>
<dbReference type="InterPro" id="IPR000515">
    <property type="entry name" value="MetI-like"/>
</dbReference>
<dbReference type="Gene3D" id="1.10.3720.10">
    <property type="entry name" value="MetI-like"/>
    <property type="match status" value="1"/>
</dbReference>
<dbReference type="PANTHER" id="PTHR30406">
    <property type="entry name" value="SULFATE TRANSPORT SYSTEM PERMEASE PROTEIN"/>
    <property type="match status" value="1"/>
</dbReference>
<evidence type="ECO:0000256" key="7">
    <source>
        <dbReference type="ARBA" id="ARBA00023136"/>
    </source>
</evidence>
<evidence type="ECO:0000256" key="8">
    <source>
        <dbReference type="ARBA" id="ARBA00025323"/>
    </source>
</evidence>
<feature type="transmembrane region" description="Helical" evidence="9">
    <location>
        <begin position="12"/>
        <end position="42"/>
    </location>
</feature>
<evidence type="ECO:0000259" key="10">
    <source>
        <dbReference type="PROSITE" id="PS50928"/>
    </source>
</evidence>
<gene>
    <name evidence="11" type="primary">cysT</name>
    <name evidence="11" type="ORF">PXC00_10985</name>
</gene>
<name>A0AA97D7K8_9FIRM</name>
<feature type="transmembrane region" description="Helical" evidence="9">
    <location>
        <begin position="62"/>
        <end position="86"/>
    </location>
</feature>
<reference evidence="11" key="2">
    <citation type="submission" date="2024-06" db="EMBL/GenBank/DDBJ databases">
        <title>Caproicibacterium argilliputei sp. nov, a novel caproic acid producing anaerobic bacterium isolated from pit mud.</title>
        <authorList>
            <person name="Xia S."/>
        </authorList>
    </citation>
    <scope>NUCLEOTIDE SEQUENCE</scope>
    <source>
        <strain evidence="11">ZCY20-5</strain>
    </source>
</reference>
<evidence type="ECO:0000256" key="4">
    <source>
        <dbReference type="ARBA" id="ARBA00022692"/>
    </source>
</evidence>
<evidence type="ECO:0000256" key="6">
    <source>
        <dbReference type="ARBA" id="ARBA00023032"/>
    </source>
</evidence>
<comment type="similarity">
    <text evidence="9">Belongs to the binding-protein-dependent transport system permease family. CysTW subfamily.</text>
</comment>
<sequence>MPAFKKAAQNRVIPGFGLSMGITVSMLSLVVLIPLFSIVVYLSGCSFSAFWQAVTDAKTVAAYRVSLTCSAAAAAVNAVMGTLLAWAFTRYRFPFCRLLNGMIELPFALPTSVAGISLTAMYSEKGWVGSWLSQFGIKISYTTAGITMAMIFIGMPFVVRSIQPVLEKLNPQYEEAALTMGASRTRIFFKILLPELLPAILTGFGLAFSRGLGEYGSVVFIAGNIPYQTQTVPLLIMNQLEQFNDAGATSIALVMILFAFLLLLGMNFIQARVSRIARG</sequence>
<evidence type="ECO:0000256" key="3">
    <source>
        <dbReference type="ARBA" id="ARBA00022448"/>
    </source>
</evidence>
<comment type="subcellular location">
    <subcellularLocation>
        <location evidence="1">Membrane</location>
        <topology evidence="1">Multi-pass membrane protein</topology>
    </subcellularLocation>
</comment>
<organism evidence="11 12">
    <name type="scientific">Caproicibacterium argilliputei</name>
    <dbReference type="NCBI Taxonomy" id="3030016"/>
    <lineage>
        <taxon>Bacteria</taxon>
        <taxon>Bacillati</taxon>
        <taxon>Bacillota</taxon>
        <taxon>Clostridia</taxon>
        <taxon>Eubacteriales</taxon>
        <taxon>Oscillospiraceae</taxon>
        <taxon>Caproicibacterium</taxon>
    </lineage>
</organism>
<keyword evidence="7 9" id="KW-0472">Membrane</keyword>
<dbReference type="InterPro" id="IPR035906">
    <property type="entry name" value="MetI-like_sf"/>
</dbReference>
<feature type="transmembrane region" description="Helical" evidence="9">
    <location>
        <begin position="139"/>
        <end position="159"/>
    </location>
</feature>
<dbReference type="FunFam" id="1.10.3720.10:FF:000004">
    <property type="entry name" value="Sulfate transport system permease protein CysT"/>
    <property type="match status" value="1"/>
</dbReference>
<evidence type="ECO:0000256" key="9">
    <source>
        <dbReference type="RuleBase" id="RU366001"/>
    </source>
</evidence>